<protein>
    <submittedName>
        <fullName evidence="1">Uncharacterized protein</fullName>
    </submittedName>
</protein>
<organism evidence="1 2">
    <name type="scientific">Ilex paraguariensis</name>
    <name type="common">yerba mate</name>
    <dbReference type="NCBI Taxonomy" id="185542"/>
    <lineage>
        <taxon>Eukaryota</taxon>
        <taxon>Viridiplantae</taxon>
        <taxon>Streptophyta</taxon>
        <taxon>Embryophyta</taxon>
        <taxon>Tracheophyta</taxon>
        <taxon>Spermatophyta</taxon>
        <taxon>Magnoliopsida</taxon>
        <taxon>eudicotyledons</taxon>
        <taxon>Gunneridae</taxon>
        <taxon>Pentapetalae</taxon>
        <taxon>asterids</taxon>
        <taxon>campanulids</taxon>
        <taxon>Aquifoliales</taxon>
        <taxon>Aquifoliaceae</taxon>
        <taxon>Ilex</taxon>
    </lineage>
</organism>
<evidence type="ECO:0000313" key="2">
    <source>
        <dbReference type="Proteomes" id="UP001642360"/>
    </source>
</evidence>
<proteinExistence type="predicted"/>
<name>A0ABC8V3B9_9AQUA</name>
<dbReference type="AlphaFoldDB" id="A0ABC8V3B9"/>
<comment type="caution">
    <text evidence="1">The sequence shown here is derived from an EMBL/GenBank/DDBJ whole genome shotgun (WGS) entry which is preliminary data.</text>
</comment>
<gene>
    <name evidence="1" type="ORF">ILEXP_LOCUS58448</name>
</gene>
<feature type="non-terminal residue" evidence="1">
    <location>
        <position position="1"/>
    </location>
</feature>
<accession>A0ABC8V3B9</accession>
<keyword evidence="2" id="KW-1185">Reference proteome</keyword>
<reference evidence="1 2" key="1">
    <citation type="submission" date="2024-02" db="EMBL/GenBank/DDBJ databases">
        <authorList>
            <person name="Vignale AGUSTIN F."/>
            <person name="Sosa J E."/>
            <person name="Modenutti C."/>
        </authorList>
    </citation>
    <scope>NUCLEOTIDE SEQUENCE [LARGE SCALE GENOMIC DNA]</scope>
</reference>
<sequence>NNISEAPMMLGQAVGSNCEVPIALGKTPQVSGIGDEALIMLDAACEVPPLLGKTRLAIGTFDSDNSGNVVDDLARSGVTSQS</sequence>
<evidence type="ECO:0000313" key="1">
    <source>
        <dbReference type="EMBL" id="CAK9187843.1"/>
    </source>
</evidence>
<dbReference type="Proteomes" id="UP001642360">
    <property type="component" value="Unassembled WGS sequence"/>
</dbReference>
<dbReference type="EMBL" id="CAUOFW020010168">
    <property type="protein sequence ID" value="CAK9187843.1"/>
    <property type="molecule type" value="Genomic_DNA"/>
</dbReference>